<dbReference type="Gene3D" id="1.10.238.10">
    <property type="entry name" value="EF-hand"/>
    <property type="match status" value="1"/>
</dbReference>
<keyword evidence="4" id="KW-0677">Repeat</keyword>
<dbReference type="Proteomes" id="UP000069940">
    <property type="component" value="Unassembled WGS sequence"/>
</dbReference>
<dbReference type="GO" id="GO:0048306">
    <property type="term" value="F:calcium-dependent protein binding"/>
    <property type="evidence" value="ECO:0007669"/>
    <property type="project" value="UniProtKB-ARBA"/>
</dbReference>
<feature type="domain" description="EF-hand" evidence="6">
    <location>
        <begin position="38"/>
        <end position="73"/>
    </location>
</feature>
<dbReference type="SUPFAM" id="SSF47473">
    <property type="entry name" value="EF-hand"/>
    <property type="match status" value="1"/>
</dbReference>
<dbReference type="CDD" id="cd16184">
    <property type="entry name" value="EFh_PEF_peflin"/>
    <property type="match status" value="1"/>
</dbReference>
<dbReference type="EnsemblMetazoa" id="AALFPA23_005786.R7443">
    <property type="protein sequence ID" value="AALFPA23_005786.P7443"/>
    <property type="gene ID" value="AALFPA23_005786"/>
</dbReference>
<dbReference type="VEuPathDB" id="VectorBase:AALC636_004177"/>
<dbReference type="AlphaFoldDB" id="A0A023EJL4"/>
<dbReference type="VEuPathDB" id="VectorBase:AALF023541"/>
<evidence type="ECO:0000313" key="8">
    <source>
        <dbReference type="EnsemblMetazoa" id="AALFPA23_005786.P7443"/>
    </source>
</evidence>
<dbReference type="VEuPathDB" id="VectorBase:AALFPA_041422"/>
<accession>A0A023EJL4</accession>
<keyword evidence="9" id="KW-1185">Reference proteome</keyword>
<dbReference type="InterPro" id="IPR011992">
    <property type="entry name" value="EF-hand-dom_pair"/>
</dbReference>
<dbReference type="PANTHER" id="PTHR46212">
    <property type="entry name" value="PEFLIN"/>
    <property type="match status" value="1"/>
</dbReference>
<evidence type="ECO:0000313" key="7">
    <source>
        <dbReference type="EMBL" id="JAC09180.1"/>
    </source>
</evidence>
<keyword evidence="5" id="KW-0106">Calcium</keyword>
<dbReference type="PANTHER" id="PTHR46212:SF3">
    <property type="entry name" value="GH27120P"/>
    <property type="match status" value="1"/>
</dbReference>
<evidence type="ECO:0000259" key="6">
    <source>
        <dbReference type="PROSITE" id="PS50222"/>
    </source>
</evidence>
<dbReference type="EMBL" id="GAPW01004418">
    <property type="protein sequence ID" value="JAC09180.1"/>
    <property type="molecule type" value="mRNA"/>
</dbReference>
<dbReference type="SMART" id="SM00054">
    <property type="entry name" value="EFh"/>
    <property type="match status" value="3"/>
</dbReference>
<dbReference type="InterPro" id="IPR018247">
    <property type="entry name" value="EF_Hand_1_Ca_BS"/>
</dbReference>
<dbReference type="VEuPathDB" id="VectorBase:AALFPA_051251"/>
<gene>
    <name evidence="8" type="primary">109415865</name>
</gene>
<sequence length="207" mass="23396">MAYQGGYPGQQYGGYGQQQPGGYPGQYGGYAPPPQQAAVSPEIQNIFRNVDKDNSGKINSLELQAALINGRGDHFSDTACNMMIGMFDRDRSGTIDIYEFEKLYNYINQWLQIFKTYDRDASGHIEEAELSQALTQMGFRFSPQFIQFLIVKNDPVHRKDISVDQFIVTCVQIQRFTEAFRARDTEQKGVITIGFEDFLNVALTTTS</sequence>
<dbReference type="VEuPathDB" id="VectorBase:AALC636_008375"/>
<dbReference type="VEuPathDB" id="VectorBase:AALFPA_062913"/>
<evidence type="ECO:0000256" key="4">
    <source>
        <dbReference type="ARBA" id="ARBA00022737"/>
    </source>
</evidence>
<evidence type="ECO:0000256" key="1">
    <source>
        <dbReference type="ARBA" id="ARBA00004496"/>
    </source>
</evidence>
<evidence type="ECO:0000256" key="3">
    <source>
        <dbReference type="ARBA" id="ARBA00022723"/>
    </source>
</evidence>
<dbReference type="Pfam" id="PF13405">
    <property type="entry name" value="EF-hand_6"/>
    <property type="match status" value="1"/>
</dbReference>
<protein>
    <submittedName>
        <fullName evidence="7">Putative ca2+-binding protein</fullName>
    </submittedName>
</protein>
<proteinExistence type="evidence at transcript level"/>
<organism evidence="7">
    <name type="scientific">Aedes albopictus</name>
    <name type="common">Asian tiger mosquito</name>
    <name type="synonym">Stegomyia albopicta</name>
    <dbReference type="NCBI Taxonomy" id="7160"/>
    <lineage>
        <taxon>Eukaryota</taxon>
        <taxon>Metazoa</taxon>
        <taxon>Ecdysozoa</taxon>
        <taxon>Arthropoda</taxon>
        <taxon>Hexapoda</taxon>
        <taxon>Insecta</taxon>
        <taxon>Pterygota</taxon>
        <taxon>Neoptera</taxon>
        <taxon>Endopterygota</taxon>
        <taxon>Diptera</taxon>
        <taxon>Nematocera</taxon>
        <taxon>Culicoidea</taxon>
        <taxon>Culicidae</taxon>
        <taxon>Culicinae</taxon>
        <taxon>Aedini</taxon>
        <taxon>Aedes</taxon>
        <taxon>Stegomyia</taxon>
    </lineage>
</organism>
<reference evidence="7" key="1">
    <citation type="journal article" date="2014" name="PLoS Negl. Trop. Dis.">
        <title>Identification and characterization of seminal fluid proteins in the Asian tiger mosquito, Aedes albopictus.</title>
        <authorList>
            <person name="Boes K.E."/>
            <person name="Ribeiro J.M."/>
            <person name="Wong A."/>
            <person name="Harrington L.C."/>
            <person name="Wolfner M.F."/>
            <person name="Sirot L.K."/>
        </authorList>
    </citation>
    <scope>NUCLEOTIDE SEQUENCE</scope>
    <source>
        <tissue evidence="7">Reproductive organs</tissue>
    </source>
</reference>
<dbReference type="GO" id="GO:0005737">
    <property type="term" value="C:cytoplasm"/>
    <property type="evidence" value="ECO:0007669"/>
    <property type="project" value="UniProtKB-SubCell"/>
</dbReference>
<keyword evidence="2" id="KW-0963">Cytoplasm</keyword>
<reference evidence="8" key="3">
    <citation type="submission" date="2025-05" db="UniProtKB">
        <authorList>
            <consortium name="EnsemblMetazoa"/>
        </authorList>
    </citation>
    <scope>IDENTIFICATION</scope>
    <source>
        <strain evidence="8">Foshan</strain>
    </source>
</reference>
<evidence type="ECO:0000256" key="2">
    <source>
        <dbReference type="ARBA" id="ARBA00022490"/>
    </source>
</evidence>
<evidence type="ECO:0000313" key="9">
    <source>
        <dbReference type="Proteomes" id="UP000069940"/>
    </source>
</evidence>
<dbReference type="Pfam" id="PF13499">
    <property type="entry name" value="EF-hand_7"/>
    <property type="match status" value="1"/>
</dbReference>
<reference evidence="9" key="2">
    <citation type="journal article" date="2015" name="Proc. Natl. Acad. Sci. U.S.A.">
        <title>Genome sequence of the Asian Tiger mosquito, Aedes albopictus, reveals insights into its biology, genetics, and evolution.</title>
        <authorList>
            <person name="Chen X.G."/>
            <person name="Jiang X."/>
            <person name="Gu J."/>
            <person name="Xu M."/>
            <person name="Wu Y."/>
            <person name="Deng Y."/>
            <person name="Zhang C."/>
            <person name="Bonizzoni M."/>
            <person name="Dermauw W."/>
            <person name="Vontas J."/>
            <person name="Armbruster P."/>
            <person name="Huang X."/>
            <person name="Yang Y."/>
            <person name="Zhang H."/>
            <person name="He W."/>
            <person name="Peng H."/>
            <person name="Liu Y."/>
            <person name="Wu K."/>
            <person name="Chen J."/>
            <person name="Lirakis M."/>
            <person name="Topalis P."/>
            <person name="Van Leeuwen T."/>
            <person name="Hall A.B."/>
            <person name="Jiang X."/>
            <person name="Thorpe C."/>
            <person name="Mueller R.L."/>
            <person name="Sun C."/>
            <person name="Waterhouse R.M."/>
            <person name="Yan G."/>
            <person name="Tu Z.J."/>
            <person name="Fang X."/>
            <person name="James A.A."/>
        </authorList>
    </citation>
    <scope>NUCLEOTIDE SEQUENCE [LARGE SCALE GENOMIC DNA]</scope>
    <source>
        <strain evidence="9">Foshan</strain>
    </source>
</reference>
<keyword evidence="3" id="KW-0479">Metal-binding</keyword>
<dbReference type="PROSITE" id="PS50222">
    <property type="entry name" value="EF_HAND_2"/>
    <property type="match status" value="2"/>
</dbReference>
<dbReference type="CTD" id="36111"/>
<evidence type="ECO:0000256" key="5">
    <source>
        <dbReference type="ARBA" id="ARBA00022837"/>
    </source>
</evidence>
<dbReference type="InterPro" id="IPR002048">
    <property type="entry name" value="EF_hand_dom"/>
</dbReference>
<dbReference type="KEGG" id="aalb:109415865"/>
<dbReference type="OMA" id="QFIVTCI"/>
<feature type="domain" description="EF-hand" evidence="6">
    <location>
        <begin position="105"/>
        <end position="140"/>
    </location>
</feature>
<name>A0A023EJL4_AEDAL</name>
<dbReference type="PROSITE" id="PS00018">
    <property type="entry name" value="EF_HAND_1"/>
    <property type="match status" value="2"/>
</dbReference>
<dbReference type="InterPro" id="IPR051426">
    <property type="entry name" value="Peflin/Sorcin_CaBP"/>
</dbReference>
<comment type="subcellular location">
    <subcellularLocation>
        <location evidence="1">Cytoplasm</location>
    </subcellularLocation>
</comment>
<dbReference type="GO" id="GO:0005509">
    <property type="term" value="F:calcium ion binding"/>
    <property type="evidence" value="ECO:0007669"/>
    <property type="project" value="InterPro"/>
</dbReference>
<dbReference type="OrthoDB" id="10248537at2759"/>